<feature type="transmembrane region" description="Helical" evidence="1">
    <location>
        <begin position="243"/>
        <end position="263"/>
    </location>
</feature>
<keyword evidence="1" id="KW-1133">Transmembrane helix</keyword>
<dbReference type="Proteomes" id="UP000281604">
    <property type="component" value="Unassembled WGS sequence"/>
</dbReference>
<name>A0A3M4ATN5_9PSED</name>
<protein>
    <submittedName>
        <fullName evidence="2">Uncharacterized protein</fullName>
    </submittedName>
</protein>
<reference evidence="2 3" key="1">
    <citation type="submission" date="2018-08" db="EMBL/GenBank/DDBJ databases">
        <title>Recombination of ecologically and evolutionarily significant loci maintains genetic cohesion in the Pseudomonas syringae species complex.</title>
        <authorList>
            <person name="Dillon M."/>
            <person name="Thakur S."/>
            <person name="Almeida R.N.D."/>
            <person name="Weir B.S."/>
            <person name="Guttman D.S."/>
        </authorList>
    </citation>
    <scope>NUCLEOTIDE SEQUENCE [LARGE SCALE GENOMIC DNA]</scope>
    <source>
        <strain evidence="2 3">ICMP 3706</strain>
    </source>
</reference>
<evidence type="ECO:0000313" key="2">
    <source>
        <dbReference type="EMBL" id="RMP09596.1"/>
    </source>
</evidence>
<sequence>MYFSTGFRDNCLASIRALSGSFEGSARFDYLSKLADQMIWFLNKEGDVSRTADGSDFFGDHRRKIEHAFSYVPFSIENLEEGHFLSAKYLRELSYGGSSDYNSSDMVLFYLFPEFKEIDYKKVDQIRFGIPITAILHPQTDRLNRIHAIFQKVEEWEISLSQWGVRVKESEDRYQGVIDATNYLGLGNAFDKMLKEKRTERDGLRKNLTWIALATLFVPILFLFLGTTSFIQNFLDEKVTITISSISIFTFSIALEALLLYYFRIVYGQWIIAKNHMLQLYLRHEMCAFVNEYANSAKDMDRTTLAKFENLVFSELSADLNTPPSVYDAVDSIAKVISSLKKP</sequence>
<proteinExistence type="predicted"/>
<dbReference type="RefSeq" id="WP_058407428.1">
    <property type="nucleotide sequence ID" value="NZ_RBQE01000197.1"/>
</dbReference>
<keyword evidence="1" id="KW-0812">Transmembrane</keyword>
<accession>A0A3M4ATN5</accession>
<evidence type="ECO:0000256" key="1">
    <source>
        <dbReference type="SAM" id="Phobius"/>
    </source>
</evidence>
<dbReference type="EMBL" id="RBQE01000197">
    <property type="protein sequence ID" value="RMP09596.1"/>
    <property type="molecule type" value="Genomic_DNA"/>
</dbReference>
<comment type="caution">
    <text evidence="2">The sequence shown here is derived from an EMBL/GenBank/DDBJ whole genome shotgun (WGS) entry which is preliminary data.</text>
</comment>
<feature type="transmembrane region" description="Helical" evidence="1">
    <location>
        <begin position="208"/>
        <end position="231"/>
    </location>
</feature>
<evidence type="ECO:0000313" key="3">
    <source>
        <dbReference type="Proteomes" id="UP000281604"/>
    </source>
</evidence>
<keyword evidence="1" id="KW-0472">Membrane</keyword>
<gene>
    <name evidence="2" type="ORF">ALQ30_02797</name>
</gene>
<dbReference type="AlphaFoldDB" id="A0A3M4ATN5"/>
<organism evidence="2 3">
    <name type="scientific">Pseudomonas syringae pv. persicae</name>
    <dbReference type="NCBI Taxonomy" id="237306"/>
    <lineage>
        <taxon>Bacteria</taxon>
        <taxon>Pseudomonadati</taxon>
        <taxon>Pseudomonadota</taxon>
        <taxon>Gammaproteobacteria</taxon>
        <taxon>Pseudomonadales</taxon>
        <taxon>Pseudomonadaceae</taxon>
        <taxon>Pseudomonas</taxon>
    </lineage>
</organism>